<sequence length="61" mass="6768">MVAKYGLRSASSALSLRRLWKLETVLTNDQTKLPGLMQTTMQGSVTLLVDCDQRGTRVQSI</sequence>
<keyword evidence="2" id="KW-1185">Reference proteome</keyword>
<accession>E9DCF3</accession>
<name>E9DCF3_COCPS</name>
<dbReference type="Proteomes" id="UP000002497">
    <property type="component" value="Unassembled WGS sequence"/>
</dbReference>
<proteinExistence type="predicted"/>
<evidence type="ECO:0000313" key="1">
    <source>
        <dbReference type="EMBL" id="EFW15878.1"/>
    </source>
</evidence>
<dbReference type="EMBL" id="GL636499">
    <property type="protein sequence ID" value="EFW15878.1"/>
    <property type="molecule type" value="Genomic_DNA"/>
</dbReference>
<reference evidence="2" key="2">
    <citation type="submission" date="2010-03" db="EMBL/GenBank/DDBJ databases">
        <title>The genome sequence of Coccidioides posadasii strain Silveira.</title>
        <authorList>
            <consortium name="The Broad Institute Genome Sequencing Center for Infectious Disease"/>
            <person name="Neafsey D."/>
            <person name="Orbach M."/>
            <person name="Henn M.R."/>
            <person name="Cole G.T."/>
            <person name="Galgiani J."/>
            <person name="Gardner M.J."/>
            <person name="Kirkland T.N."/>
            <person name="Taylor J.W."/>
            <person name="Young S.K."/>
            <person name="Zeng Q."/>
            <person name="Koehrsen M."/>
            <person name="Alvarado L."/>
            <person name="Berlin A."/>
            <person name="Borenstein D."/>
            <person name="Chapman S.B."/>
            <person name="Chen Z."/>
            <person name="Engels R."/>
            <person name="Freedman E."/>
            <person name="Gellesch M."/>
            <person name="Goldberg J."/>
            <person name="Griggs A."/>
            <person name="Gujja S."/>
            <person name="Heilman E."/>
            <person name="Heiman D."/>
            <person name="Howarth C."/>
            <person name="Jen D."/>
            <person name="Larson L."/>
            <person name="Mehta T."/>
            <person name="Neiman D."/>
            <person name="Park D."/>
            <person name="Pearson M."/>
            <person name="Richards J."/>
            <person name="Roberts A."/>
            <person name="Saif S."/>
            <person name="Shea T."/>
            <person name="Shenoy N."/>
            <person name="Sisk P."/>
            <person name="Stolte C."/>
            <person name="Sykes S."/>
            <person name="Walk T."/>
            <person name="White J."/>
            <person name="Yandava C."/>
            <person name="Haas B."/>
            <person name="Nusbaum C."/>
            <person name="Birren B."/>
        </authorList>
    </citation>
    <scope>NUCLEOTIDE SEQUENCE [LARGE SCALE GENOMIC DNA]</scope>
    <source>
        <strain evidence="2">RMSCC 757 / Silveira</strain>
    </source>
</reference>
<evidence type="ECO:0000313" key="2">
    <source>
        <dbReference type="Proteomes" id="UP000002497"/>
    </source>
</evidence>
<reference evidence="2" key="1">
    <citation type="journal article" date="2010" name="Genome Res.">
        <title>Population genomic sequencing of Coccidioides fungi reveals recent hybridization and transposon control.</title>
        <authorList>
            <person name="Neafsey D.E."/>
            <person name="Barker B.M."/>
            <person name="Sharpton T.J."/>
            <person name="Stajich J.E."/>
            <person name="Park D.J."/>
            <person name="Whiston E."/>
            <person name="Hung C.-Y."/>
            <person name="McMahan C."/>
            <person name="White J."/>
            <person name="Sykes S."/>
            <person name="Heiman D."/>
            <person name="Young S."/>
            <person name="Zeng Q."/>
            <person name="Abouelleil A."/>
            <person name="Aftuck L."/>
            <person name="Bessette D."/>
            <person name="Brown A."/>
            <person name="FitzGerald M."/>
            <person name="Lui A."/>
            <person name="Macdonald J.P."/>
            <person name="Priest M."/>
            <person name="Orbach M.J."/>
            <person name="Galgiani J.N."/>
            <person name="Kirkland T.N."/>
            <person name="Cole G.T."/>
            <person name="Birren B.W."/>
            <person name="Henn M.R."/>
            <person name="Taylor J.W."/>
            <person name="Rounsley S.D."/>
        </authorList>
    </citation>
    <scope>NUCLEOTIDE SEQUENCE [LARGE SCALE GENOMIC DNA]</scope>
    <source>
        <strain evidence="2">RMSCC 757 / Silveira</strain>
    </source>
</reference>
<dbReference type="VEuPathDB" id="FungiDB:CPSG_07505"/>
<dbReference type="AlphaFoldDB" id="E9DCF3"/>
<dbReference type="HOGENOM" id="CLU_2922472_0_0_1"/>
<protein>
    <submittedName>
        <fullName evidence="1">Predicted protein</fullName>
    </submittedName>
</protein>
<gene>
    <name evidence="1" type="ORF">CPSG_07505</name>
</gene>
<organism evidence="2">
    <name type="scientific">Coccidioides posadasii (strain RMSCC 757 / Silveira)</name>
    <name type="common">Valley fever fungus</name>
    <dbReference type="NCBI Taxonomy" id="443226"/>
    <lineage>
        <taxon>Eukaryota</taxon>
        <taxon>Fungi</taxon>
        <taxon>Dikarya</taxon>
        <taxon>Ascomycota</taxon>
        <taxon>Pezizomycotina</taxon>
        <taxon>Eurotiomycetes</taxon>
        <taxon>Eurotiomycetidae</taxon>
        <taxon>Onygenales</taxon>
        <taxon>Onygenaceae</taxon>
        <taxon>Coccidioides</taxon>
    </lineage>
</organism>